<proteinExistence type="predicted"/>
<dbReference type="AlphaFoldDB" id="A0A1C1CFD6"/>
<evidence type="ECO:0000313" key="3">
    <source>
        <dbReference type="Proteomes" id="UP000094526"/>
    </source>
</evidence>
<feature type="compositionally biased region" description="Low complexity" evidence="1">
    <location>
        <begin position="1"/>
        <end position="15"/>
    </location>
</feature>
<feature type="region of interest" description="Disordered" evidence="1">
    <location>
        <begin position="58"/>
        <end position="78"/>
    </location>
</feature>
<accession>A0A1C1CFD6</accession>
<sequence length="129" mass="14306">MEQAPLSPLAAIAAPTGGTRGALCDRTLRRQMYESTQEAKLETYRPRSGVTTVVNLRAQETTPNRQGQEAEAEKGKARPDVSYACKPHARSLGSWVLVGRCAVRDASKREIRSRIRRENDQREKSVIVG</sequence>
<dbReference type="EMBL" id="LGRB01000014">
    <property type="protein sequence ID" value="OCT47188.1"/>
    <property type="molecule type" value="Genomic_DNA"/>
</dbReference>
<dbReference type="Proteomes" id="UP000094526">
    <property type="component" value="Unassembled WGS sequence"/>
</dbReference>
<protein>
    <submittedName>
        <fullName evidence="2">Uncharacterized protein</fullName>
    </submittedName>
</protein>
<comment type="caution">
    <text evidence="2">The sequence shown here is derived from an EMBL/GenBank/DDBJ whole genome shotgun (WGS) entry which is preliminary data.</text>
</comment>
<name>A0A1C1CFD6_9EURO</name>
<feature type="region of interest" description="Disordered" evidence="1">
    <location>
        <begin position="1"/>
        <end position="21"/>
    </location>
</feature>
<evidence type="ECO:0000256" key="1">
    <source>
        <dbReference type="SAM" id="MobiDB-lite"/>
    </source>
</evidence>
<reference evidence="3" key="1">
    <citation type="submission" date="2015-07" db="EMBL/GenBank/DDBJ databases">
        <authorList>
            <person name="Teixeira M.M."/>
            <person name="Souza R.C."/>
            <person name="Almeida L.G."/>
            <person name="Vicente V.A."/>
            <person name="de Hoog S."/>
            <person name="Bocca A.L."/>
            <person name="de Almeida S.R."/>
            <person name="Vasconcelos A.T."/>
            <person name="Felipe M.S."/>
        </authorList>
    </citation>
    <scope>NUCLEOTIDE SEQUENCE [LARGE SCALE GENOMIC DNA]</scope>
    <source>
        <strain evidence="3">KSF</strain>
    </source>
</reference>
<evidence type="ECO:0000313" key="2">
    <source>
        <dbReference type="EMBL" id="OCT47188.1"/>
    </source>
</evidence>
<organism evidence="2 3">
    <name type="scientific">Cladophialophora carrionii</name>
    <dbReference type="NCBI Taxonomy" id="86049"/>
    <lineage>
        <taxon>Eukaryota</taxon>
        <taxon>Fungi</taxon>
        <taxon>Dikarya</taxon>
        <taxon>Ascomycota</taxon>
        <taxon>Pezizomycotina</taxon>
        <taxon>Eurotiomycetes</taxon>
        <taxon>Chaetothyriomycetidae</taxon>
        <taxon>Chaetothyriales</taxon>
        <taxon>Herpotrichiellaceae</taxon>
        <taxon>Cladophialophora</taxon>
    </lineage>
</organism>
<dbReference type="VEuPathDB" id="FungiDB:CLCR_02669"/>
<feature type="compositionally biased region" description="Polar residues" evidence="1">
    <location>
        <begin position="58"/>
        <end position="67"/>
    </location>
</feature>
<gene>
    <name evidence="2" type="ORF">CLCR_02669</name>
</gene>
<keyword evidence="3" id="KW-1185">Reference proteome</keyword>